<feature type="region of interest" description="Disordered" evidence="3">
    <location>
        <begin position="360"/>
        <end position="379"/>
    </location>
</feature>
<feature type="region of interest" description="Disordered" evidence="3">
    <location>
        <begin position="36"/>
        <end position="57"/>
    </location>
</feature>
<dbReference type="GO" id="GO:1990281">
    <property type="term" value="C:efflux pump complex"/>
    <property type="evidence" value="ECO:0007669"/>
    <property type="project" value="TreeGrafter"/>
</dbReference>
<dbReference type="Proteomes" id="UP000434052">
    <property type="component" value="Unassembled WGS sequence"/>
</dbReference>
<accession>A0A6P1ZQ27</accession>
<dbReference type="AlphaFoldDB" id="A0A6P1ZQ27"/>
<feature type="chain" id="PRO_5030159440" evidence="4">
    <location>
        <begin position="31"/>
        <end position="379"/>
    </location>
</feature>
<dbReference type="Gene3D" id="2.40.50.100">
    <property type="match status" value="1"/>
</dbReference>
<dbReference type="Gene3D" id="2.40.30.170">
    <property type="match status" value="1"/>
</dbReference>
<feature type="compositionally biased region" description="Polar residues" evidence="3">
    <location>
        <begin position="370"/>
        <end position="379"/>
    </location>
</feature>
<gene>
    <name evidence="7" type="ORF">DQK91_01460</name>
    <name evidence="6" type="ORF">E8L03_08485</name>
</gene>
<dbReference type="Gene3D" id="1.10.287.470">
    <property type="entry name" value="Helix hairpin bin"/>
    <property type="match status" value="1"/>
</dbReference>
<sequence length="379" mass="41181">MNTRRVRFLTVQCFIVMVCFLVLPLGCATAQEKKEGEESAQSQGQPASPVITAKSHEGKVAPQNRLIGTVYYPEVSEVAAEVSGRVDSIKFLEGDRLKAGDMLVTLSKDIVRQELEAATADYQEVLSDLENARLELDRYRKLIKQGSIAQSEYDDSQYQVQSLERKARSLESRAELWRIRLAKAGVPAPYDGVVLEKHVGRGEWVQAGTPIATMARDDYLEVVVDIPGELVQFAKPGREVEVVTGGVRRTGKILSLIPRGDLATRTFPLKIKIDNPDGLAQGMEAVTWVPAGEPVDAVLVPRDAVIMQRGDLLMWAVKDGAAMPIPVEVAAYVGLEAAVTGPGVQAGMDVVVKGNERLRPGQAVAPQPLASDQSQKSQS</sequence>
<dbReference type="InterPro" id="IPR006143">
    <property type="entry name" value="RND_pump_MFP"/>
</dbReference>
<evidence type="ECO:0000313" key="6">
    <source>
        <dbReference type="EMBL" id="QJT08964.1"/>
    </source>
</evidence>
<dbReference type="PANTHER" id="PTHR30469:SF15">
    <property type="entry name" value="HLYD FAMILY OF SECRETION PROTEINS"/>
    <property type="match status" value="1"/>
</dbReference>
<evidence type="ECO:0000256" key="3">
    <source>
        <dbReference type="SAM" id="MobiDB-lite"/>
    </source>
</evidence>
<dbReference type="SUPFAM" id="SSF111369">
    <property type="entry name" value="HlyD-like secretion proteins"/>
    <property type="match status" value="1"/>
</dbReference>
<dbReference type="EMBL" id="CP039543">
    <property type="protein sequence ID" value="QJT08964.1"/>
    <property type="molecule type" value="Genomic_DNA"/>
</dbReference>
<keyword evidence="2" id="KW-0175">Coiled coil</keyword>
<evidence type="ECO:0000259" key="5">
    <source>
        <dbReference type="Pfam" id="PF25973"/>
    </source>
</evidence>
<evidence type="ECO:0000256" key="4">
    <source>
        <dbReference type="SAM" id="SignalP"/>
    </source>
</evidence>
<comment type="similarity">
    <text evidence="1">Belongs to the membrane fusion protein (MFP) (TC 8.A.1) family.</text>
</comment>
<evidence type="ECO:0000256" key="2">
    <source>
        <dbReference type="SAM" id="Coils"/>
    </source>
</evidence>
<feature type="domain" description="CzcB-like barrel-sandwich hybrid" evidence="5">
    <location>
        <begin position="75"/>
        <end position="215"/>
    </location>
</feature>
<keyword evidence="9" id="KW-1185">Reference proteome</keyword>
<dbReference type="Proteomes" id="UP000503251">
    <property type="component" value="Chromosome"/>
</dbReference>
<evidence type="ECO:0000313" key="8">
    <source>
        <dbReference type="Proteomes" id="UP000434052"/>
    </source>
</evidence>
<dbReference type="PANTHER" id="PTHR30469">
    <property type="entry name" value="MULTIDRUG RESISTANCE PROTEIN MDTA"/>
    <property type="match status" value="1"/>
</dbReference>
<dbReference type="EMBL" id="QMIF01000001">
    <property type="protein sequence ID" value="TVM36617.1"/>
    <property type="molecule type" value="Genomic_DNA"/>
</dbReference>
<feature type="signal peptide" evidence="4">
    <location>
        <begin position="1"/>
        <end position="30"/>
    </location>
</feature>
<dbReference type="RefSeq" id="WP_144233654.1">
    <property type="nucleotide sequence ID" value="NZ_CP039543.1"/>
</dbReference>
<reference evidence="7 8" key="1">
    <citation type="submission" date="2018-06" db="EMBL/GenBank/DDBJ databases">
        <title>Complete genome of Desulfovibrio marinus P48SEP.</title>
        <authorList>
            <person name="Crispim J.S."/>
            <person name="Vidigal P.M.P."/>
            <person name="Silva L.C.F."/>
            <person name="Araujo L.C."/>
            <person name="Laguardia C.N."/>
            <person name="Dias R.S."/>
            <person name="Sousa M.P."/>
            <person name="Paula S.O."/>
            <person name="Silva C."/>
        </authorList>
    </citation>
    <scope>NUCLEOTIDE SEQUENCE [LARGE SCALE GENOMIC DNA]</scope>
    <source>
        <strain evidence="7 8">P48SEP</strain>
    </source>
</reference>
<dbReference type="InterPro" id="IPR058647">
    <property type="entry name" value="BSH_CzcB-like"/>
</dbReference>
<evidence type="ECO:0000313" key="7">
    <source>
        <dbReference type="EMBL" id="TVM36617.1"/>
    </source>
</evidence>
<dbReference type="Pfam" id="PF25973">
    <property type="entry name" value="BSH_CzcB"/>
    <property type="match status" value="1"/>
</dbReference>
<name>A0A6P1ZQ27_9BACT</name>
<evidence type="ECO:0000256" key="1">
    <source>
        <dbReference type="ARBA" id="ARBA00009477"/>
    </source>
</evidence>
<feature type="coiled-coil region" evidence="2">
    <location>
        <begin position="112"/>
        <end position="180"/>
    </location>
</feature>
<evidence type="ECO:0000313" key="9">
    <source>
        <dbReference type="Proteomes" id="UP000503251"/>
    </source>
</evidence>
<dbReference type="GO" id="GO:0015562">
    <property type="term" value="F:efflux transmembrane transporter activity"/>
    <property type="evidence" value="ECO:0007669"/>
    <property type="project" value="TreeGrafter"/>
</dbReference>
<reference evidence="6 9" key="2">
    <citation type="submission" date="2019-04" db="EMBL/GenBank/DDBJ databases">
        <title>Isolation and culture of sulfate reducing bacteria from the cold seep of the South China Sea.</title>
        <authorList>
            <person name="Sun C."/>
            <person name="Liu R."/>
        </authorList>
    </citation>
    <scope>NUCLEOTIDE SEQUENCE [LARGE SCALE GENOMIC DNA]</scope>
    <source>
        <strain evidence="6 9">CS1</strain>
    </source>
</reference>
<dbReference type="OrthoDB" id="5318766at2"/>
<dbReference type="NCBIfam" id="TIGR01730">
    <property type="entry name" value="RND_mfp"/>
    <property type="match status" value="1"/>
</dbReference>
<keyword evidence="4" id="KW-0732">Signal</keyword>
<proteinExistence type="inferred from homology"/>
<protein>
    <submittedName>
        <fullName evidence="7">Efflux RND transporter periplasmic adaptor subunit</fullName>
    </submittedName>
</protein>
<dbReference type="Gene3D" id="2.40.420.20">
    <property type="match status" value="1"/>
</dbReference>
<organism evidence="7 8">
    <name type="scientific">Oceanidesulfovibrio marinus</name>
    <dbReference type="NCBI Taxonomy" id="370038"/>
    <lineage>
        <taxon>Bacteria</taxon>
        <taxon>Pseudomonadati</taxon>
        <taxon>Thermodesulfobacteriota</taxon>
        <taxon>Desulfovibrionia</taxon>
        <taxon>Desulfovibrionales</taxon>
        <taxon>Desulfovibrionaceae</taxon>
        <taxon>Oceanidesulfovibrio</taxon>
    </lineage>
</organism>